<feature type="non-terminal residue" evidence="2">
    <location>
        <position position="1"/>
    </location>
</feature>
<organism evidence="2">
    <name type="scientific">marine sediment metagenome</name>
    <dbReference type="NCBI Taxonomy" id="412755"/>
    <lineage>
        <taxon>unclassified sequences</taxon>
        <taxon>metagenomes</taxon>
        <taxon>ecological metagenomes</taxon>
    </lineage>
</organism>
<dbReference type="AlphaFoldDB" id="X0UY07"/>
<gene>
    <name evidence="2" type="ORF">S01H1_42939</name>
</gene>
<proteinExistence type="predicted"/>
<dbReference type="PANTHER" id="PTHR32234">
    <property type="entry name" value="THIOL:DISULFIDE INTERCHANGE PROTEIN DSBD"/>
    <property type="match status" value="1"/>
</dbReference>
<dbReference type="Pfam" id="PF11412">
    <property type="entry name" value="DsbD_N"/>
    <property type="match status" value="2"/>
</dbReference>
<sequence>THWIITILGLLLVQSASAIEFDEVRNFEDVFVISGDAPDRKRLEIRWEIADNYYLYNNKFLRFTSATDGVVLGEPEIPRGEIKFDDLLGEEVEKYHNELIVTLPLDSVAAGVEAVQLKVRSQGCLENELCYPPTDQLLIISLPRESALADSLAQPAENSLPGLSLSDPILAPDERPALQPEEAFVYESIGFSADTALVRFTAQPGYYLYADKFEFRLTGDDGFVIRDVELPDGVIKDDPEFGPVEVYYGQVEVPVHFIVLPAL</sequence>
<dbReference type="EMBL" id="BARS01027330">
    <property type="protein sequence ID" value="GAG10729.1"/>
    <property type="molecule type" value="Genomic_DNA"/>
</dbReference>
<protein>
    <recommendedName>
        <fullName evidence="1">Thiol:disulfide interchange protein DsbD N-terminal domain-containing protein</fullName>
    </recommendedName>
</protein>
<dbReference type="GO" id="GO:0015035">
    <property type="term" value="F:protein-disulfide reductase activity"/>
    <property type="evidence" value="ECO:0007669"/>
    <property type="project" value="TreeGrafter"/>
</dbReference>
<reference evidence="2" key="1">
    <citation type="journal article" date="2014" name="Front. Microbiol.">
        <title>High frequency of phylogenetically diverse reductive dehalogenase-homologous genes in deep subseafloor sedimentary metagenomes.</title>
        <authorList>
            <person name="Kawai M."/>
            <person name="Futagami T."/>
            <person name="Toyoda A."/>
            <person name="Takaki Y."/>
            <person name="Nishi S."/>
            <person name="Hori S."/>
            <person name="Arai W."/>
            <person name="Tsubouchi T."/>
            <person name="Morono Y."/>
            <person name="Uchiyama I."/>
            <person name="Ito T."/>
            <person name="Fujiyama A."/>
            <person name="Inagaki F."/>
            <person name="Takami H."/>
        </authorList>
    </citation>
    <scope>NUCLEOTIDE SEQUENCE</scope>
    <source>
        <strain evidence="2">Expedition CK06-06</strain>
    </source>
</reference>
<dbReference type="PANTHER" id="PTHR32234:SF0">
    <property type="entry name" value="THIOL:DISULFIDE INTERCHANGE PROTEIN DSBD"/>
    <property type="match status" value="1"/>
</dbReference>
<evidence type="ECO:0000313" key="2">
    <source>
        <dbReference type="EMBL" id="GAG10729.1"/>
    </source>
</evidence>
<evidence type="ECO:0000259" key="1">
    <source>
        <dbReference type="Pfam" id="PF11412"/>
    </source>
</evidence>
<accession>X0UY07</accession>
<dbReference type="InterPro" id="IPR028250">
    <property type="entry name" value="DsbDN"/>
</dbReference>
<dbReference type="Gene3D" id="2.60.40.1250">
    <property type="entry name" value="Thiol:disulfide interchange protein DsbD, N-terminal domain"/>
    <property type="match status" value="2"/>
</dbReference>
<comment type="caution">
    <text evidence="2">The sequence shown here is derived from an EMBL/GenBank/DDBJ whole genome shotgun (WGS) entry which is preliminary data.</text>
</comment>
<dbReference type="SUPFAM" id="SSF74863">
    <property type="entry name" value="Thiol:disulfide interchange protein DsbD, N-terminal domain (DsbD-alpha)"/>
    <property type="match status" value="2"/>
</dbReference>
<dbReference type="InterPro" id="IPR036929">
    <property type="entry name" value="DsbDN_sf"/>
</dbReference>
<name>X0UY07_9ZZZZ</name>
<dbReference type="GO" id="GO:0045454">
    <property type="term" value="P:cell redox homeostasis"/>
    <property type="evidence" value="ECO:0007669"/>
    <property type="project" value="TreeGrafter"/>
</dbReference>
<feature type="domain" description="Thiol:disulfide interchange protein DsbD N-terminal" evidence="1">
    <location>
        <begin position="177"/>
        <end position="257"/>
    </location>
</feature>
<feature type="domain" description="Thiol:disulfide interchange protein DsbD N-terminal" evidence="1">
    <location>
        <begin position="28"/>
        <end position="137"/>
    </location>
</feature>